<protein>
    <submittedName>
        <fullName evidence="3">Benzylsuccinate CoA-transferase BbsF subunit</fullName>
    </submittedName>
</protein>
<evidence type="ECO:0000313" key="3">
    <source>
        <dbReference type="EMBL" id="TCP47831.1"/>
    </source>
</evidence>
<gene>
    <name evidence="3" type="ORF">EV191_11136</name>
</gene>
<dbReference type="SUPFAM" id="SSF89796">
    <property type="entry name" value="CoA-transferase family III (CaiB/BaiF)"/>
    <property type="match status" value="1"/>
</dbReference>
<comment type="caution">
    <text evidence="3">The sequence shown here is derived from an EMBL/GenBank/DDBJ whole genome shotgun (WGS) entry which is preliminary data.</text>
</comment>
<accession>A0A4R2QLB9</accession>
<name>A0A4R2QLB9_9PSEU</name>
<dbReference type="EMBL" id="SLXQ01000011">
    <property type="protein sequence ID" value="TCP47831.1"/>
    <property type="molecule type" value="Genomic_DNA"/>
</dbReference>
<dbReference type="AlphaFoldDB" id="A0A4R2QLB9"/>
<dbReference type="InterPro" id="IPR050483">
    <property type="entry name" value="CoA-transferase_III_domain"/>
</dbReference>
<dbReference type="Pfam" id="PF02515">
    <property type="entry name" value="CoA_transf_3"/>
    <property type="match status" value="1"/>
</dbReference>
<dbReference type="InterPro" id="IPR044855">
    <property type="entry name" value="CoA-Trfase_III_dom3_sf"/>
</dbReference>
<dbReference type="InterPro" id="IPR023606">
    <property type="entry name" value="CoA-Trfase_III_dom_1_sf"/>
</dbReference>
<evidence type="ECO:0000313" key="4">
    <source>
        <dbReference type="Proteomes" id="UP000294911"/>
    </source>
</evidence>
<evidence type="ECO:0000256" key="2">
    <source>
        <dbReference type="SAM" id="MobiDB-lite"/>
    </source>
</evidence>
<dbReference type="PANTHER" id="PTHR48207:SF3">
    <property type="entry name" value="SUCCINATE--HYDROXYMETHYLGLUTARATE COA-TRANSFERASE"/>
    <property type="match status" value="1"/>
</dbReference>
<dbReference type="InterPro" id="IPR003673">
    <property type="entry name" value="CoA-Trfase_fam_III"/>
</dbReference>
<organism evidence="3 4">
    <name type="scientific">Tamaricihabitans halophyticus</name>
    <dbReference type="NCBI Taxonomy" id="1262583"/>
    <lineage>
        <taxon>Bacteria</taxon>
        <taxon>Bacillati</taxon>
        <taxon>Actinomycetota</taxon>
        <taxon>Actinomycetes</taxon>
        <taxon>Pseudonocardiales</taxon>
        <taxon>Pseudonocardiaceae</taxon>
        <taxon>Tamaricihabitans</taxon>
    </lineage>
</organism>
<dbReference type="Gene3D" id="3.30.1540.10">
    <property type="entry name" value="formyl-coa transferase, domain 3"/>
    <property type="match status" value="1"/>
</dbReference>
<dbReference type="Gene3D" id="3.40.50.10540">
    <property type="entry name" value="Crotonobetainyl-coa:carnitine coa-transferase, domain 1"/>
    <property type="match status" value="1"/>
</dbReference>
<feature type="region of interest" description="Disordered" evidence="2">
    <location>
        <begin position="43"/>
        <end position="75"/>
    </location>
</feature>
<dbReference type="GO" id="GO:0008410">
    <property type="term" value="F:CoA-transferase activity"/>
    <property type="evidence" value="ECO:0007669"/>
    <property type="project" value="TreeGrafter"/>
</dbReference>
<proteinExistence type="predicted"/>
<evidence type="ECO:0000256" key="1">
    <source>
        <dbReference type="ARBA" id="ARBA00022679"/>
    </source>
</evidence>
<dbReference type="OrthoDB" id="4251672at2"/>
<sequence length="427" mass="45676">MTSRVLPLDGVCVLDMTQLWAGPMTTRMLASFGATVIKVESPQRPDSLRTLGSDLAQRFPDGEPEPDPENRNAWFNTQNHDKLGVVIDVKQPRGLRLIESLAKHCQILVSNARAGVMDRLGLGYDRYVELRGEDAIVVEMSAFGAGGSRGRLAGFGAQFEAATGAPRLIGARESPVLTGFAFGDPVGGLVSATAVATAYYQARRTGRGAYLETSLVEAYMSMIGDVFLDASAATESTGWGGNRHPAAAPHGIYPLADQRAYIAIGVGTDQQWQNLVRCTGIASFASPELVDTAARLRAREQLDSALSEWTSKHTEVSALVGELQQAGVPAAPVADSGMVARDEFLCSSGFYTALEHPSTGRHPYPGLPYVLDGSHMPLRNPAPRWGEHTDQVLREFAGIDEEELTSLATDGVIVRGPGARIEAATGW</sequence>
<keyword evidence="4" id="KW-1185">Reference proteome</keyword>
<dbReference type="Proteomes" id="UP000294911">
    <property type="component" value="Unassembled WGS sequence"/>
</dbReference>
<reference evidence="3 4" key="1">
    <citation type="submission" date="2019-03" db="EMBL/GenBank/DDBJ databases">
        <title>Genomic Encyclopedia of Type Strains, Phase IV (KMG-IV): sequencing the most valuable type-strain genomes for metagenomic binning, comparative biology and taxonomic classification.</title>
        <authorList>
            <person name="Goeker M."/>
        </authorList>
    </citation>
    <scope>NUCLEOTIDE SEQUENCE [LARGE SCALE GENOMIC DNA]</scope>
    <source>
        <strain evidence="3 4">DSM 45765</strain>
    </source>
</reference>
<dbReference type="PANTHER" id="PTHR48207">
    <property type="entry name" value="SUCCINATE--HYDROXYMETHYLGLUTARATE COA-TRANSFERASE"/>
    <property type="match status" value="1"/>
</dbReference>
<keyword evidence="1 3" id="KW-0808">Transferase</keyword>
<dbReference type="RefSeq" id="WP_132878975.1">
    <property type="nucleotide sequence ID" value="NZ_SLXQ01000011.1"/>
</dbReference>